<evidence type="ECO:0000313" key="2">
    <source>
        <dbReference type="EMBL" id="KAF6000801.1"/>
    </source>
</evidence>
<accession>A0A7J7IEP3</accession>
<keyword evidence="3" id="KW-1185">Reference proteome</keyword>
<protein>
    <submittedName>
        <fullName evidence="2">Uncharacterized protein</fullName>
    </submittedName>
</protein>
<evidence type="ECO:0000256" key="1">
    <source>
        <dbReference type="SAM" id="MobiDB-lite"/>
    </source>
</evidence>
<dbReference type="Proteomes" id="UP000530660">
    <property type="component" value="Unassembled WGS sequence"/>
</dbReference>
<evidence type="ECO:0000313" key="3">
    <source>
        <dbReference type="Proteomes" id="UP000530660"/>
    </source>
</evidence>
<gene>
    <name evidence="2" type="ORF">F1559_000465</name>
</gene>
<feature type="region of interest" description="Disordered" evidence="1">
    <location>
        <begin position="1"/>
        <end position="20"/>
    </location>
</feature>
<sequence length="112" mass="12582">MRIERWQKPPQPETEIVDPPVGLPRTFRGLRALTILATAASGVIVVLFAEPPRIQLPDGSTKPRPHVFEGIQRWFFTELSKAGFSGWANRTEVESQVEPIQPRPLSSEVEPN</sequence>
<feature type="region of interest" description="Disordered" evidence="1">
    <location>
        <begin position="92"/>
        <end position="112"/>
    </location>
</feature>
<dbReference type="EMBL" id="VWRR01000017">
    <property type="protein sequence ID" value="KAF6000801.1"/>
    <property type="molecule type" value="Genomic_DNA"/>
</dbReference>
<dbReference type="AlphaFoldDB" id="A0A7J7IEP3"/>
<reference evidence="2 3" key="1">
    <citation type="journal article" date="2020" name="J. Phycol.">
        <title>Comparative genome analysis reveals Cyanidiococcus gen. nov., a new extremophilic red algal genus sister to Cyanidioschyzon (Cyanidioschyzonaceae, Rhodophyta).</title>
        <authorList>
            <person name="Liu S.-L."/>
            <person name="Chiang Y.-R."/>
            <person name="Yoon H.S."/>
            <person name="Fu H.-Y."/>
        </authorList>
    </citation>
    <scope>NUCLEOTIDE SEQUENCE [LARGE SCALE GENOMIC DNA]</scope>
    <source>
        <strain evidence="2 3">THAL066</strain>
    </source>
</reference>
<comment type="caution">
    <text evidence="2">The sequence shown here is derived from an EMBL/GenBank/DDBJ whole genome shotgun (WGS) entry which is preliminary data.</text>
</comment>
<name>A0A7J7IEP3_9RHOD</name>
<proteinExistence type="predicted"/>
<organism evidence="2 3">
    <name type="scientific">Cyanidiococcus yangmingshanensis</name>
    <dbReference type="NCBI Taxonomy" id="2690220"/>
    <lineage>
        <taxon>Eukaryota</taxon>
        <taxon>Rhodophyta</taxon>
        <taxon>Bangiophyceae</taxon>
        <taxon>Cyanidiales</taxon>
        <taxon>Cyanidiaceae</taxon>
        <taxon>Cyanidiococcus</taxon>
    </lineage>
</organism>